<dbReference type="InterPro" id="IPR016095">
    <property type="entry name" value="Ribosomal_uL1_3-a/b-sand"/>
</dbReference>
<dbReference type="CDD" id="cd00403">
    <property type="entry name" value="Ribosomal_L1"/>
    <property type="match status" value="1"/>
</dbReference>
<dbReference type="EMBL" id="GBYB01001499">
    <property type="protein sequence ID" value="JAG71266.1"/>
    <property type="molecule type" value="Transcribed_RNA"/>
</dbReference>
<dbReference type="PANTHER" id="PTHR36427">
    <property type="entry name" value="54S RIBOSOMAL PROTEIN L1, MITOCHONDRIAL"/>
    <property type="match status" value="1"/>
</dbReference>
<gene>
    <name evidence="5" type="primary">Mrpl1</name>
    <name evidence="5" type="ORF">g.18835</name>
</gene>
<reference evidence="5" key="1">
    <citation type="submission" date="2015-01" db="EMBL/GenBank/DDBJ databases">
        <title>Transcriptome Assembly of Fopius arisanus.</title>
        <authorList>
            <person name="Geib S."/>
        </authorList>
    </citation>
    <scope>NUCLEOTIDE SEQUENCE</scope>
</reference>
<protein>
    <submittedName>
        <fullName evidence="5">Mrpl1 protein</fullName>
    </submittedName>
</protein>
<evidence type="ECO:0000256" key="4">
    <source>
        <dbReference type="SAM" id="MobiDB-lite"/>
    </source>
</evidence>
<proteinExistence type="inferred from homology"/>
<dbReference type="GO" id="GO:0005840">
    <property type="term" value="C:ribosome"/>
    <property type="evidence" value="ECO:0007669"/>
    <property type="project" value="UniProtKB-KW"/>
</dbReference>
<comment type="similarity">
    <text evidence="1">Belongs to the universal ribosomal protein uL1 family.</text>
</comment>
<dbReference type="AlphaFoldDB" id="A0A0C9QDU6"/>
<evidence type="ECO:0000313" key="5">
    <source>
        <dbReference type="EMBL" id="JAG71266.1"/>
    </source>
</evidence>
<dbReference type="Pfam" id="PF00687">
    <property type="entry name" value="Ribosomal_L1"/>
    <property type="match status" value="1"/>
</dbReference>
<keyword evidence="3" id="KW-0687">Ribonucleoprotein</keyword>
<keyword evidence="2" id="KW-0689">Ribosomal protein</keyword>
<name>A0A0C9QDU6_9HYME</name>
<evidence type="ECO:0000256" key="3">
    <source>
        <dbReference type="ARBA" id="ARBA00023274"/>
    </source>
</evidence>
<dbReference type="InterPro" id="IPR023674">
    <property type="entry name" value="Ribosomal_uL1-like"/>
</dbReference>
<sequence length="355" mass="40274">MAATTAGKAFSALGAVFQPRINPRYTQLLCPLVQVREYAARKGTREKRDKLKKKKKVVVQKIGWIQPNLRVKKSEILSLNLLKRDDSAKKTTTDDVWLQKYHQLKIFSFEEALQCHRETHHPTSYNLPNAFVNAFIELDMSGVTDQKTVEPFSRTVDIPRPFDHGEHRTVVAFSKTPEILELADKAGAVLTGSTELIAKIQSGEIAVDDFHSFVAHPDIITELSVIRGLLKRKYPNPRAGTLGLHLPAMIRKILHGIKYSAISHERQIKFATITVPIGRLPMDHKDLEENFKAVIQDVNKMKPKRDGPFIWRTCLTCAASPEKLKINFEQYLEKSKKPDDESDDSDDEDEASIRV</sequence>
<feature type="compositionally biased region" description="Acidic residues" evidence="4">
    <location>
        <begin position="340"/>
        <end position="355"/>
    </location>
</feature>
<accession>A0A0C9QDU6</accession>
<dbReference type="PANTHER" id="PTHR36427:SF3">
    <property type="entry name" value="LARGE RIBOSOMAL SUBUNIT PROTEIN UL1M"/>
    <property type="match status" value="1"/>
</dbReference>
<feature type="region of interest" description="Disordered" evidence="4">
    <location>
        <begin position="334"/>
        <end position="355"/>
    </location>
</feature>
<dbReference type="GO" id="GO:1990904">
    <property type="term" value="C:ribonucleoprotein complex"/>
    <property type="evidence" value="ECO:0007669"/>
    <property type="project" value="UniProtKB-KW"/>
</dbReference>
<dbReference type="InterPro" id="IPR028364">
    <property type="entry name" value="Ribosomal_uL1/biogenesis"/>
</dbReference>
<dbReference type="SUPFAM" id="SSF56808">
    <property type="entry name" value="Ribosomal protein L1"/>
    <property type="match status" value="1"/>
</dbReference>
<evidence type="ECO:0000256" key="2">
    <source>
        <dbReference type="ARBA" id="ARBA00022980"/>
    </source>
</evidence>
<dbReference type="Gene3D" id="3.30.190.20">
    <property type="match status" value="1"/>
</dbReference>
<organism evidence="5">
    <name type="scientific">Fopius arisanus</name>
    <dbReference type="NCBI Taxonomy" id="64838"/>
    <lineage>
        <taxon>Eukaryota</taxon>
        <taxon>Metazoa</taxon>
        <taxon>Ecdysozoa</taxon>
        <taxon>Arthropoda</taxon>
        <taxon>Hexapoda</taxon>
        <taxon>Insecta</taxon>
        <taxon>Pterygota</taxon>
        <taxon>Neoptera</taxon>
        <taxon>Endopterygota</taxon>
        <taxon>Hymenoptera</taxon>
        <taxon>Apocrita</taxon>
        <taxon>Ichneumonoidea</taxon>
        <taxon>Braconidae</taxon>
        <taxon>Opiinae</taxon>
        <taxon>Fopius</taxon>
    </lineage>
</organism>
<evidence type="ECO:0000256" key="1">
    <source>
        <dbReference type="ARBA" id="ARBA00010531"/>
    </source>
</evidence>
<dbReference type="Gene3D" id="3.40.50.790">
    <property type="match status" value="1"/>
</dbReference>